<organism evidence="1 2">
    <name type="scientific">Flavivirga aquatica</name>
    <dbReference type="NCBI Taxonomy" id="1849968"/>
    <lineage>
        <taxon>Bacteria</taxon>
        <taxon>Pseudomonadati</taxon>
        <taxon>Bacteroidota</taxon>
        <taxon>Flavobacteriia</taxon>
        <taxon>Flavobacteriales</taxon>
        <taxon>Flavobacteriaceae</taxon>
        <taxon>Flavivirga</taxon>
    </lineage>
</organism>
<dbReference type="EMBL" id="MDJD01000054">
    <property type="protein sequence ID" value="OEJ99152.1"/>
    <property type="molecule type" value="Genomic_DNA"/>
</dbReference>
<reference evidence="1 2" key="1">
    <citation type="submission" date="2016-05" db="EMBL/GenBank/DDBJ databases">
        <title>Draft Genome Sequence of Algibacter sp. Strain SK-16 Isolated from the Surface Water of Aburatsubo Inlet.</title>
        <authorList>
            <person name="Wong S.-K."/>
            <person name="Yoshizawa S."/>
            <person name="Nakajima Y."/>
            <person name="Ogura Y."/>
            <person name="Tetsuya H."/>
            <person name="Hamasaki K."/>
        </authorList>
    </citation>
    <scope>NUCLEOTIDE SEQUENCE [LARGE SCALE GENOMIC DNA]</scope>
    <source>
        <strain evidence="1 2">SK-16</strain>
    </source>
</reference>
<evidence type="ECO:0000313" key="2">
    <source>
        <dbReference type="Proteomes" id="UP000095713"/>
    </source>
</evidence>
<protein>
    <submittedName>
        <fullName evidence="1">Uncharacterized protein</fullName>
    </submittedName>
</protein>
<accession>A0A1E5SJ65</accession>
<gene>
    <name evidence="1" type="ORF">A8C32_08235</name>
</gene>
<dbReference type="Proteomes" id="UP000095713">
    <property type="component" value="Unassembled WGS sequence"/>
</dbReference>
<evidence type="ECO:0000313" key="1">
    <source>
        <dbReference type="EMBL" id="OEJ99152.1"/>
    </source>
</evidence>
<name>A0A1E5SJ65_9FLAO</name>
<proteinExistence type="predicted"/>
<keyword evidence="2" id="KW-1185">Reference proteome</keyword>
<dbReference type="InterPro" id="IPR027443">
    <property type="entry name" value="IPNS-like_sf"/>
</dbReference>
<comment type="caution">
    <text evidence="1">The sequence shown here is derived from an EMBL/GenBank/DDBJ whole genome shotgun (WGS) entry which is preliminary data.</text>
</comment>
<dbReference type="Gene3D" id="2.60.120.330">
    <property type="entry name" value="B-lactam Antibiotic, Isopenicillin N Synthase, Chain"/>
    <property type="match status" value="1"/>
</dbReference>
<sequence>MVCDELPLIGYTELNEESTAIALKTKITPDMCMKYTWTKDNVYPNERFNKLWKAYQEKVSELAKKIITLIRFVLNEEKSFPRIS</sequence>
<dbReference type="AlphaFoldDB" id="A0A1E5SJ65"/>